<proteinExistence type="inferred from homology"/>
<dbReference type="InterPro" id="IPR008055">
    <property type="entry name" value="NeurotensiN"/>
</dbReference>
<evidence type="ECO:0000256" key="5">
    <source>
        <dbReference type="ARBA" id="ARBA00022525"/>
    </source>
</evidence>
<comment type="similarity">
    <text evidence="3">Belongs to the neurotensin family.</text>
</comment>
<evidence type="ECO:0000256" key="11">
    <source>
        <dbReference type="ARBA" id="ARBA00046937"/>
    </source>
</evidence>
<reference evidence="12" key="2">
    <citation type="submission" date="2025-08" db="UniProtKB">
        <authorList>
            <consortium name="Ensembl"/>
        </authorList>
    </citation>
    <scope>IDENTIFICATION</scope>
</reference>
<evidence type="ECO:0000313" key="13">
    <source>
        <dbReference type="Proteomes" id="UP000694580"/>
    </source>
</evidence>
<dbReference type="Pfam" id="PF07421">
    <property type="entry name" value="Pro-NT_NN"/>
    <property type="match status" value="1"/>
</dbReference>
<comment type="subcellular location">
    <subcellularLocation>
        <location evidence="1">Cytoplasmic vesicle</location>
        <location evidence="1">Secretory vesicle</location>
    </subcellularLocation>
    <subcellularLocation>
        <location evidence="2">Secreted</location>
    </subcellularLocation>
</comment>
<keyword evidence="6" id="KW-0165">Cleavage on pair of basic residues</keyword>
<evidence type="ECO:0000256" key="4">
    <source>
        <dbReference type="ARBA" id="ARBA00016213"/>
    </source>
</evidence>
<evidence type="ECO:0000313" key="12">
    <source>
        <dbReference type="Ensembl" id="ENSDCDP00010029473.1"/>
    </source>
</evidence>
<dbReference type="GO" id="GO:0030133">
    <property type="term" value="C:transport vesicle"/>
    <property type="evidence" value="ECO:0007669"/>
    <property type="project" value="UniProtKB-SubCell"/>
</dbReference>
<dbReference type="PANTHER" id="PTHR15356">
    <property type="entry name" value="NEUROTENSIN/NEUROMEDIN N"/>
    <property type="match status" value="1"/>
</dbReference>
<evidence type="ECO:0000256" key="3">
    <source>
        <dbReference type="ARBA" id="ARBA00009827"/>
    </source>
</evidence>
<reference evidence="12" key="3">
    <citation type="submission" date="2025-09" db="UniProtKB">
        <authorList>
            <consortium name="Ensembl"/>
        </authorList>
    </citation>
    <scope>IDENTIFICATION</scope>
</reference>
<dbReference type="GO" id="GO:0005576">
    <property type="term" value="C:extracellular region"/>
    <property type="evidence" value="ECO:0007669"/>
    <property type="project" value="UniProtKB-SubCell"/>
</dbReference>
<keyword evidence="13" id="KW-1185">Reference proteome</keyword>
<reference evidence="12 13" key="1">
    <citation type="submission" date="2020-06" db="EMBL/GenBank/DDBJ databases">
        <authorList>
            <consortium name="Wellcome Sanger Institute Data Sharing"/>
        </authorList>
    </citation>
    <scope>NUCLEOTIDE SEQUENCE [LARGE SCALE GENOMIC DNA]</scope>
</reference>
<dbReference type="PANTHER" id="PTHR15356:SF0">
    <property type="entry name" value="NEUROTENSIN_NEUROMEDIN N"/>
    <property type="match status" value="1"/>
</dbReference>
<evidence type="ECO:0000256" key="7">
    <source>
        <dbReference type="ARBA" id="ARBA00022729"/>
    </source>
</evidence>
<evidence type="ECO:0000256" key="8">
    <source>
        <dbReference type="ARBA" id="ARBA00022858"/>
    </source>
</evidence>
<organism evidence="12 13">
    <name type="scientific">Denticeps clupeoides</name>
    <name type="common">denticle herring</name>
    <dbReference type="NCBI Taxonomy" id="299321"/>
    <lineage>
        <taxon>Eukaryota</taxon>
        <taxon>Metazoa</taxon>
        <taxon>Chordata</taxon>
        <taxon>Craniata</taxon>
        <taxon>Vertebrata</taxon>
        <taxon>Euteleostomi</taxon>
        <taxon>Actinopterygii</taxon>
        <taxon>Neopterygii</taxon>
        <taxon>Teleostei</taxon>
        <taxon>Clupei</taxon>
        <taxon>Clupeiformes</taxon>
        <taxon>Denticipitoidei</taxon>
        <taxon>Denticipitidae</taxon>
        <taxon>Denticeps</taxon>
    </lineage>
</organism>
<evidence type="ECO:0000256" key="1">
    <source>
        <dbReference type="ARBA" id="ARBA00004398"/>
    </source>
</evidence>
<protein>
    <recommendedName>
        <fullName evidence="4">Neurotensin/neuromedin N</fullName>
    </recommendedName>
</protein>
<keyword evidence="8" id="KW-0838">Vasoactive</keyword>
<dbReference type="GeneTree" id="ENSGT00640000091574"/>
<keyword evidence="7" id="KW-0732">Signal</keyword>
<accession>A0AAY4C8T9</accession>
<dbReference type="PRINTS" id="PR01668">
    <property type="entry name" value="NEUROTENSIN"/>
</dbReference>
<evidence type="ECO:0000256" key="2">
    <source>
        <dbReference type="ARBA" id="ARBA00004613"/>
    </source>
</evidence>
<gene>
    <name evidence="12" type="primary">nts</name>
</gene>
<dbReference type="Proteomes" id="UP000694580">
    <property type="component" value="Chromosome 17"/>
</dbReference>
<comment type="subunit">
    <text evidence="11">Interacts with NTSR1. Interacts with SORT1. Interacts with SORL1.</text>
</comment>
<comment type="function">
    <text evidence="10">Neurotensin may play an endocrine or paracrine role in the regulation of fat metabolism. It causes contraction of smooth muscle.</text>
</comment>
<name>A0AAY4C8T9_9TELE</name>
<keyword evidence="9" id="KW-0968">Cytoplasmic vesicle</keyword>
<evidence type="ECO:0000256" key="9">
    <source>
        <dbReference type="ARBA" id="ARBA00023329"/>
    </source>
</evidence>
<dbReference type="AlphaFoldDB" id="A0AAY4C8T9"/>
<dbReference type="GO" id="GO:0097746">
    <property type="term" value="P:blood vessel diameter maintenance"/>
    <property type="evidence" value="ECO:0007669"/>
    <property type="project" value="UniProtKB-KW"/>
</dbReference>
<dbReference type="Ensembl" id="ENSDCDT00010036449.1">
    <property type="protein sequence ID" value="ENSDCDP00010029473.1"/>
    <property type="gene ID" value="ENSDCDG00010018684.1"/>
</dbReference>
<sequence>METKRRDVGKTFFYSKTFLSHPLFLMVTALVDCRISYYSTNAPNVVFFFVKFDELFVIFHVNISADIEQDKRAIEEELLSSLLTSKMKQSQHGDPAWPLTLLNLCRLLNSPDEARWQGWQREDEEEVYGERLLAASEVLQEFANLQTFCRVLRPRELHESQDYFDLDQNSESPLKRKSPYILKRQLLTNKQARRPYILKRSTFY</sequence>
<dbReference type="GO" id="GO:0005184">
    <property type="term" value="F:neuropeptide hormone activity"/>
    <property type="evidence" value="ECO:0007669"/>
    <property type="project" value="InterPro"/>
</dbReference>
<keyword evidence="5" id="KW-0964">Secreted</keyword>
<evidence type="ECO:0000256" key="6">
    <source>
        <dbReference type="ARBA" id="ARBA00022685"/>
    </source>
</evidence>
<evidence type="ECO:0000256" key="10">
    <source>
        <dbReference type="ARBA" id="ARBA00025449"/>
    </source>
</evidence>